<dbReference type="EMBL" id="KN846982">
    <property type="protein sequence ID" value="KIW97049.1"/>
    <property type="molecule type" value="Genomic_DNA"/>
</dbReference>
<feature type="transmembrane region" description="Helical" evidence="5">
    <location>
        <begin position="436"/>
        <end position="459"/>
    </location>
</feature>
<evidence type="ECO:0000256" key="3">
    <source>
        <dbReference type="PROSITE-ProRule" id="PRU00023"/>
    </source>
</evidence>
<accession>A0A0D2IJV5</accession>
<dbReference type="GeneID" id="27695369"/>
<dbReference type="Proteomes" id="UP000053789">
    <property type="component" value="Unassembled WGS sequence"/>
</dbReference>
<feature type="repeat" description="ANK" evidence="3">
    <location>
        <begin position="114"/>
        <end position="146"/>
    </location>
</feature>
<feature type="transmembrane region" description="Helical" evidence="5">
    <location>
        <begin position="373"/>
        <end position="392"/>
    </location>
</feature>
<keyword evidence="5" id="KW-0812">Transmembrane</keyword>
<dbReference type="VEuPathDB" id="FungiDB:Z519_02441"/>
<dbReference type="InterPro" id="IPR002110">
    <property type="entry name" value="Ankyrin_rpt"/>
</dbReference>
<name>A0A0D2IJV5_CLAB1</name>
<dbReference type="PROSITE" id="PS50297">
    <property type="entry name" value="ANK_REP_REGION"/>
    <property type="match status" value="1"/>
</dbReference>
<evidence type="ECO:0000313" key="7">
    <source>
        <dbReference type="Proteomes" id="UP000053789"/>
    </source>
</evidence>
<sequence length="489" mass="54154">MGASLPDQSKAPSENESLAPSDDDGSSPPAYSGTESVAHKIQTYVETMSRLTQGAPLKPVESYPRPLVDGLDGLVLTAEGEIVPPFFAAIYRKEIDVVALFLQRNVVTANTQYEGRTPLLAAVASKHLPTVKFLLEHGANPDELGVYSTGWDHSLGKICTFRTPLQAAATEGHLPLVKLLMETYGCNDGVVAPDGQIALRLAAEHGHREVVAYLPARRAGGFRRWKTKHQAGLRRTRVALGKCATFVKLFVWDVEKFVLWTVPKNVVVKPLWSRCRWAWEHRADFLPWCQLQIRQLGSRLQHAGARLVEAIKASPRAVVRAAKYVRQHLPAFLHRQARLVWSFVTVRIPQGALVVTRWIYDGIVAVSAAVARGALLVASLVHSAVHAVVFFFSTLTVRDLWNGLSFVLAHVFVTFPRVVWSWMYNFGDVSLRALQALFGGLGECIWLVVTCLGFLVLYLPRKILTILGNFGESLARGSYEVIVWLNPKA</sequence>
<gene>
    <name evidence="6" type="ORF">Z519_02441</name>
</gene>
<feature type="transmembrane region" description="Helical" evidence="5">
    <location>
        <begin position="404"/>
        <end position="424"/>
    </location>
</feature>
<dbReference type="SUPFAM" id="SSF48403">
    <property type="entry name" value="Ankyrin repeat"/>
    <property type="match status" value="1"/>
</dbReference>
<evidence type="ECO:0000256" key="1">
    <source>
        <dbReference type="ARBA" id="ARBA00022737"/>
    </source>
</evidence>
<keyword evidence="7" id="KW-1185">Reference proteome</keyword>
<keyword evidence="5" id="KW-1133">Transmembrane helix</keyword>
<reference evidence="6" key="1">
    <citation type="submission" date="2015-01" db="EMBL/GenBank/DDBJ databases">
        <title>The Genome Sequence of Cladophialophora bantiana CBS 173.52.</title>
        <authorList>
            <consortium name="The Broad Institute Genomics Platform"/>
            <person name="Cuomo C."/>
            <person name="de Hoog S."/>
            <person name="Gorbushina A."/>
            <person name="Stielow B."/>
            <person name="Teixiera M."/>
            <person name="Abouelleil A."/>
            <person name="Chapman S.B."/>
            <person name="Priest M."/>
            <person name="Young S.K."/>
            <person name="Wortman J."/>
            <person name="Nusbaum C."/>
            <person name="Birren B."/>
        </authorList>
    </citation>
    <scope>NUCLEOTIDE SEQUENCE [LARGE SCALE GENOMIC DNA]</scope>
    <source>
        <strain evidence="6">CBS 173.52</strain>
    </source>
</reference>
<dbReference type="OrthoDB" id="4772757at2759"/>
<keyword evidence="2 3" id="KW-0040">ANK repeat</keyword>
<evidence type="ECO:0000313" key="6">
    <source>
        <dbReference type="EMBL" id="KIW97049.1"/>
    </source>
</evidence>
<organism evidence="6 7">
    <name type="scientific">Cladophialophora bantiana (strain ATCC 10958 / CBS 173.52 / CDC B-1940 / NIH 8579)</name>
    <name type="common">Xylohypha bantiana</name>
    <dbReference type="NCBI Taxonomy" id="1442370"/>
    <lineage>
        <taxon>Eukaryota</taxon>
        <taxon>Fungi</taxon>
        <taxon>Dikarya</taxon>
        <taxon>Ascomycota</taxon>
        <taxon>Pezizomycotina</taxon>
        <taxon>Eurotiomycetes</taxon>
        <taxon>Chaetothyriomycetidae</taxon>
        <taxon>Chaetothyriales</taxon>
        <taxon>Herpotrichiellaceae</taxon>
        <taxon>Cladophialophora</taxon>
    </lineage>
</organism>
<dbReference type="AlphaFoldDB" id="A0A0D2IJV5"/>
<proteinExistence type="predicted"/>
<dbReference type="RefSeq" id="XP_016623718.1">
    <property type="nucleotide sequence ID" value="XM_016760197.1"/>
</dbReference>
<protein>
    <submittedName>
        <fullName evidence="6">Uncharacterized protein</fullName>
    </submittedName>
</protein>
<evidence type="ECO:0000256" key="5">
    <source>
        <dbReference type="SAM" id="Phobius"/>
    </source>
</evidence>
<dbReference type="Gene3D" id="1.25.40.20">
    <property type="entry name" value="Ankyrin repeat-containing domain"/>
    <property type="match status" value="1"/>
</dbReference>
<dbReference type="InterPro" id="IPR036770">
    <property type="entry name" value="Ankyrin_rpt-contain_sf"/>
</dbReference>
<feature type="compositionally biased region" description="Polar residues" evidence="4">
    <location>
        <begin position="1"/>
        <end position="18"/>
    </location>
</feature>
<feature type="region of interest" description="Disordered" evidence="4">
    <location>
        <begin position="1"/>
        <end position="34"/>
    </location>
</feature>
<keyword evidence="1" id="KW-0677">Repeat</keyword>
<dbReference type="PANTHER" id="PTHR24198:SF165">
    <property type="entry name" value="ANKYRIN REPEAT-CONTAINING PROTEIN-RELATED"/>
    <property type="match status" value="1"/>
</dbReference>
<dbReference type="SMART" id="SM00248">
    <property type="entry name" value="ANK"/>
    <property type="match status" value="4"/>
</dbReference>
<evidence type="ECO:0000256" key="2">
    <source>
        <dbReference type="ARBA" id="ARBA00023043"/>
    </source>
</evidence>
<evidence type="ECO:0000256" key="4">
    <source>
        <dbReference type="SAM" id="MobiDB-lite"/>
    </source>
</evidence>
<dbReference type="HOGENOM" id="CLU_022088_1_0_1"/>
<dbReference type="Pfam" id="PF12796">
    <property type="entry name" value="Ank_2"/>
    <property type="match status" value="2"/>
</dbReference>
<dbReference type="PROSITE" id="PS50088">
    <property type="entry name" value="ANK_REPEAT"/>
    <property type="match status" value="1"/>
</dbReference>
<keyword evidence="5" id="KW-0472">Membrane</keyword>
<dbReference type="PANTHER" id="PTHR24198">
    <property type="entry name" value="ANKYRIN REPEAT AND PROTEIN KINASE DOMAIN-CONTAINING PROTEIN"/>
    <property type="match status" value="1"/>
</dbReference>